<dbReference type="Pfam" id="PF06267">
    <property type="entry name" value="DUF1028"/>
    <property type="match status" value="1"/>
</dbReference>
<protein>
    <submittedName>
        <fullName evidence="2">Uncharacterized protein</fullName>
    </submittedName>
</protein>
<dbReference type="InterPro" id="IPR001261">
    <property type="entry name" value="ArgE/DapE_CS"/>
</dbReference>
<reference evidence="2 3" key="1">
    <citation type="submission" date="2017-06" db="EMBL/GenBank/DDBJ databases">
        <title>Celeribacter sp. TSPH2 complete genome sequence.</title>
        <authorList>
            <person name="Woo J.-H."/>
            <person name="Kim H.-S."/>
        </authorList>
    </citation>
    <scope>NUCLEOTIDE SEQUENCE [LARGE SCALE GENOMIC DNA]</scope>
    <source>
        <strain evidence="2 3">TSPH2</strain>
    </source>
</reference>
<keyword evidence="1" id="KW-0378">Hydrolase</keyword>
<evidence type="ECO:0000313" key="3">
    <source>
        <dbReference type="Proteomes" id="UP000217935"/>
    </source>
</evidence>
<proteinExistence type="predicted"/>
<dbReference type="STRING" id="1758178.GCA_001550095_02992"/>
<dbReference type="InterPro" id="IPR010430">
    <property type="entry name" value="DUF1028"/>
</dbReference>
<gene>
    <name evidence="2" type="ORF">CEW89_15650</name>
</gene>
<dbReference type="Proteomes" id="UP000217935">
    <property type="component" value="Chromosome"/>
</dbReference>
<keyword evidence="3" id="KW-1185">Reference proteome</keyword>
<dbReference type="SUPFAM" id="SSF53187">
    <property type="entry name" value="Zn-dependent exopeptidases"/>
    <property type="match status" value="1"/>
</dbReference>
<sequence>MGGGRAAGGQCAVHDALAGHSATDALETVLSQDPDRDVRHCAMVDSRGSAAVWTGAGCTALAEHRQGDRLYGLDSADMKGPVAAFITAARDLPKDVPVMLLLSCDEETTKAGARRIVA</sequence>
<organism evidence="2 3">
    <name type="scientific">Celeribacter ethanolicus</name>
    <dbReference type="NCBI Taxonomy" id="1758178"/>
    <lineage>
        <taxon>Bacteria</taxon>
        <taxon>Pseudomonadati</taxon>
        <taxon>Pseudomonadota</taxon>
        <taxon>Alphaproteobacteria</taxon>
        <taxon>Rhodobacterales</taxon>
        <taxon>Roseobacteraceae</taxon>
        <taxon>Celeribacter</taxon>
    </lineage>
</organism>
<dbReference type="KEGG" id="ceh:CEW89_15650"/>
<dbReference type="PROSITE" id="PS00759">
    <property type="entry name" value="ARGE_DAPE_CPG2_2"/>
    <property type="match status" value="1"/>
</dbReference>
<dbReference type="EMBL" id="CP022196">
    <property type="protein sequence ID" value="ATG48879.1"/>
    <property type="molecule type" value="Genomic_DNA"/>
</dbReference>
<name>A0A291GER4_9RHOB</name>
<dbReference type="Gene3D" id="3.40.630.10">
    <property type="entry name" value="Zn peptidases"/>
    <property type="match status" value="1"/>
</dbReference>
<dbReference type="InterPro" id="IPR029055">
    <property type="entry name" value="Ntn_hydrolases_N"/>
</dbReference>
<evidence type="ECO:0000313" key="2">
    <source>
        <dbReference type="EMBL" id="ATG48879.1"/>
    </source>
</evidence>
<dbReference type="GO" id="GO:0016787">
    <property type="term" value="F:hydrolase activity"/>
    <property type="evidence" value="ECO:0007669"/>
    <property type="project" value="UniProtKB-KW"/>
</dbReference>
<dbReference type="AlphaFoldDB" id="A0A291GER4"/>
<evidence type="ECO:0000256" key="1">
    <source>
        <dbReference type="ARBA" id="ARBA00022801"/>
    </source>
</evidence>
<accession>A0A291GER4</accession>
<dbReference type="SUPFAM" id="SSF56235">
    <property type="entry name" value="N-terminal nucleophile aminohydrolases (Ntn hydrolases)"/>
    <property type="match status" value="1"/>
</dbReference>